<reference evidence="5 6" key="1">
    <citation type="submission" date="2017-05" db="EMBL/GenBank/DDBJ databases">
        <title>Vagococcus spp. assemblies.</title>
        <authorList>
            <person name="Gulvik C.A."/>
        </authorList>
    </citation>
    <scope>NUCLEOTIDE SEQUENCE [LARGE SCALE GENOMIC DNA]</scope>
    <source>
        <strain evidence="5 6">NCFB 2777</strain>
    </source>
</reference>
<dbReference type="Proteomes" id="UP000287239">
    <property type="component" value="Unassembled WGS sequence"/>
</dbReference>
<organism evidence="5 6">
    <name type="scientific">Vagococcus salmoninarum</name>
    <dbReference type="NCBI Taxonomy" id="2739"/>
    <lineage>
        <taxon>Bacteria</taxon>
        <taxon>Bacillati</taxon>
        <taxon>Bacillota</taxon>
        <taxon>Bacilli</taxon>
        <taxon>Lactobacillales</taxon>
        <taxon>Enterococcaceae</taxon>
        <taxon>Vagococcus</taxon>
    </lineage>
</organism>
<keyword evidence="3" id="KW-0378">Hydrolase</keyword>
<dbReference type="AlphaFoldDB" id="A0A429ZSF2"/>
<proteinExistence type="predicted"/>
<evidence type="ECO:0000313" key="5">
    <source>
        <dbReference type="EMBL" id="RST96652.1"/>
    </source>
</evidence>
<dbReference type="RefSeq" id="WP_126778930.1">
    <property type="nucleotide sequence ID" value="NZ_NGJU01000006.1"/>
</dbReference>
<dbReference type="Pfam" id="PF04586">
    <property type="entry name" value="Peptidase_S78"/>
    <property type="match status" value="1"/>
</dbReference>
<keyword evidence="2" id="KW-0645">Protease</keyword>
<evidence type="ECO:0000313" key="6">
    <source>
        <dbReference type="Proteomes" id="UP000287239"/>
    </source>
</evidence>
<comment type="caution">
    <text evidence="5">The sequence shown here is derived from an EMBL/GenBank/DDBJ whole genome shotgun (WGS) entry which is preliminary data.</text>
</comment>
<protein>
    <recommendedName>
        <fullName evidence="4">Prohead serine protease domain-containing protein</fullName>
    </recommendedName>
</protein>
<dbReference type="OrthoDB" id="64791at2"/>
<evidence type="ECO:0000256" key="2">
    <source>
        <dbReference type="ARBA" id="ARBA00022670"/>
    </source>
</evidence>
<keyword evidence="6" id="KW-1185">Reference proteome</keyword>
<sequence>MKLEKRTAYFKSEFRAAETAEDEKLYLEGYFIRYGEETELFEGCFEEVAKGAARESLKQNDVRCLFNHDSGSVLGRTSNGTLHLQEDEKGVYGKVEINRSDPEAMSVYAKVKRGDIDACSFGFYVTEESSEKRDSGMKFFLEKVDVFEVSCVTFPAYPQTEIEARTNDINRLSKRSLEIKKNNLRERIINGIKANHVK</sequence>
<gene>
    <name evidence="5" type="ORF">CBF35_05315</name>
</gene>
<name>A0A429ZSF2_9ENTE</name>
<evidence type="ECO:0000256" key="3">
    <source>
        <dbReference type="ARBA" id="ARBA00022801"/>
    </source>
</evidence>
<dbReference type="EMBL" id="NGJU01000006">
    <property type="protein sequence ID" value="RST96652.1"/>
    <property type="molecule type" value="Genomic_DNA"/>
</dbReference>
<evidence type="ECO:0000259" key="4">
    <source>
        <dbReference type="Pfam" id="PF04586"/>
    </source>
</evidence>
<dbReference type="GO" id="GO:0008233">
    <property type="term" value="F:peptidase activity"/>
    <property type="evidence" value="ECO:0007669"/>
    <property type="project" value="UniProtKB-KW"/>
</dbReference>
<dbReference type="GeneID" id="98567782"/>
<keyword evidence="1" id="KW-1188">Viral release from host cell</keyword>
<dbReference type="GO" id="GO:0006508">
    <property type="term" value="P:proteolysis"/>
    <property type="evidence" value="ECO:0007669"/>
    <property type="project" value="UniProtKB-KW"/>
</dbReference>
<feature type="domain" description="Prohead serine protease" evidence="4">
    <location>
        <begin position="14"/>
        <end position="173"/>
    </location>
</feature>
<dbReference type="InterPro" id="IPR054613">
    <property type="entry name" value="Peptidase_S78_dom"/>
</dbReference>
<dbReference type="InterPro" id="IPR006433">
    <property type="entry name" value="Prohead_protease"/>
</dbReference>
<dbReference type="NCBIfam" id="TIGR01543">
    <property type="entry name" value="proheadase_HK97"/>
    <property type="match status" value="1"/>
</dbReference>
<accession>A0A429ZSF2</accession>
<evidence type="ECO:0000256" key="1">
    <source>
        <dbReference type="ARBA" id="ARBA00022612"/>
    </source>
</evidence>